<dbReference type="Proteomes" id="UP000784294">
    <property type="component" value="Unassembled WGS sequence"/>
</dbReference>
<name>A0A448WR98_9PLAT</name>
<keyword evidence="2" id="KW-1185">Reference proteome</keyword>
<reference evidence="1" key="1">
    <citation type="submission" date="2018-11" db="EMBL/GenBank/DDBJ databases">
        <authorList>
            <consortium name="Pathogen Informatics"/>
        </authorList>
    </citation>
    <scope>NUCLEOTIDE SEQUENCE</scope>
</reference>
<evidence type="ECO:0000313" key="1">
    <source>
        <dbReference type="EMBL" id="VEL18186.1"/>
    </source>
</evidence>
<dbReference type="EMBL" id="CAAALY010035981">
    <property type="protein sequence ID" value="VEL18186.1"/>
    <property type="molecule type" value="Genomic_DNA"/>
</dbReference>
<dbReference type="AlphaFoldDB" id="A0A448WR98"/>
<organism evidence="1 2">
    <name type="scientific">Protopolystoma xenopodis</name>
    <dbReference type="NCBI Taxonomy" id="117903"/>
    <lineage>
        <taxon>Eukaryota</taxon>
        <taxon>Metazoa</taxon>
        <taxon>Spiralia</taxon>
        <taxon>Lophotrochozoa</taxon>
        <taxon>Platyhelminthes</taxon>
        <taxon>Monogenea</taxon>
        <taxon>Polyopisthocotylea</taxon>
        <taxon>Polystomatidea</taxon>
        <taxon>Polystomatidae</taxon>
        <taxon>Protopolystoma</taxon>
    </lineage>
</organism>
<sequence>MRVTMFRTILQAHTVLRQNLRSFCRHVLYIGCRRARSSALPAYMDGCSQGSFPPRLGQMQSVCLIRNVNCPFCLQTGVNFDKSLHVSPTWYHTSEFPIGLPFKRA</sequence>
<evidence type="ECO:0000313" key="2">
    <source>
        <dbReference type="Proteomes" id="UP000784294"/>
    </source>
</evidence>
<accession>A0A448WR98</accession>
<protein>
    <submittedName>
        <fullName evidence="1">Uncharacterized protein</fullName>
    </submittedName>
</protein>
<comment type="caution">
    <text evidence="1">The sequence shown here is derived from an EMBL/GenBank/DDBJ whole genome shotgun (WGS) entry which is preliminary data.</text>
</comment>
<proteinExistence type="predicted"/>
<gene>
    <name evidence="1" type="ORF">PXEA_LOCUS11626</name>
</gene>